<dbReference type="Proteomes" id="UP000030643">
    <property type="component" value="Unassembled WGS sequence"/>
</dbReference>
<protein>
    <submittedName>
        <fullName evidence="1">Uncharacterized protein</fullName>
    </submittedName>
</protein>
<evidence type="ECO:0000313" key="1">
    <source>
        <dbReference type="EMBL" id="GAK32070.1"/>
    </source>
</evidence>
<organism evidence="1 2">
    <name type="scientific">Weissella oryzae (strain DSM 25784 / JCM 18191 / LMG 30913 / SG25)</name>
    <dbReference type="NCBI Taxonomy" id="1329250"/>
    <lineage>
        <taxon>Bacteria</taxon>
        <taxon>Bacillati</taxon>
        <taxon>Bacillota</taxon>
        <taxon>Bacilli</taxon>
        <taxon>Lactobacillales</taxon>
        <taxon>Lactobacillaceae</taxon>
        <taxon>Weissella</taxon>
    </lineage>
</organism>
<sequence length="53" mass="6254">MQVKTKFTTRVKRGTIGKVVSEHMVAELCLKLFLVDFGYMTIWFMERDVEVIE</sequence>
<accession>A0A069CW83</accession>
<reference evidence="2" key="1">
    <citation type="journal article" date="2014" name="Genome Announc.">
        <title>Draft genome sequence of Weissella oryzae SG25T, isolated from fermented rice grains.</title>
        <authorList>
            <person name="Tanizawa Y."/>
            <person name="Fujisawa T."/>
            <person name="Mochizuki T."/>
            <person name="Kaminuma E."/>
            <person name="Suzuki Y."/>
            <person name="Nakamura Y."/>
            <person name="Tohno M."/>
        </authorList>
    </citation>
    <scope>NUCLEOTIDE SEQUENCE [LARGE SCALE GENOMIC DNA]</scope>
    <source>
        <strain evidence="2">DSM 25784 / JCM 18191 / LMG 30913 / SG25</strain>
    </source>
</reference>
<proteinExistence type="predicted"/>
<dbReference type="AlphaFoldDB" id="A0A069CW83"/>
<name>A0A069CW83_WEIOS</name>
<dbReference type="EMBL" id="DF820512">
    <property type="protein sequence ID" value="GAK32070.1"/>
    <property type="molecule type" value="Genomic_DNA"/>
</dbReference>
<keyword evidence="2" id="KW-1185">Reference proteome</keyword>
<gene>
    <name evidence="1" type="ORF">WOSG25_290040</name>
</gene>
<evidence type="ECO:0000313" key="2">
    <source>
        <dbReference type="Proteomes" id="UP000030643"/>
    </source>
</evidence>
<dbReference type="STRING" id="1329250.WOSG25_290040"/>
<dbReference type="RefSeq" id="WP_190279678.1">
    <property type="nucleotide sequence ID" value="NZ_DF820512.1"/>
</dbReference>